<keyword evidence="4" id="KW-0611">Plant defense</keyword>
<dbReference type="GO" id="GO:0006952">
    <property type="term" value="P:defense response"/>
    <property type="evidence" value="ECO:0007669"/>
    <property type="project" value="UniProtKB-KW"/>
</dbReference>
<keyword evidence="10" id="KW-1185">Reference proteome</keyword>
<accession>K3W858</accession>
<dbReference type="InterPro" id="IPR004326">
    <property type="entry name" value="Mlo"/>
</dbReference>
<evidence type="ECO:0000256" key="2">
    <source>
        <dbReference type="ARBA" id="ARBA00006574"/>
    </source>
</evidence>
<evidence type="ECO:0000313" key="9">
    <source>
        <dbReference type="EnsemblProtists" id="PYU1_T001149"/>
    </source>
</evidence>
<feature type="transmembrane region" description="Helical" evidence="8">
    <location>
        <begin position="65"/>
        <end position="83"/>
    </location>
</feature>
<name>K3W858_GLOUD</name>
<comment type="similarity">
    <text evidence="2">Belongs to the MLO family.</text>
</comment>
<comment type="subcellular location">
    <subcellularLocation>
        <location evidence="1">Membrane</location>
        <topology evidence="1">Multi-pass membrane protein</topology>
    </subcellularLocation>
</comment>
<feature type="transmembrane region" description="Helical" evidence="8">
    <location>
        <begin position="237"/>
        <end position="257"/>
    </location>
</feature>
<dbReference type="PANTHER" id="PTHR31942:SF52">
    <property type="entry name" value="MLO-LIKE PROTEIN 1"/>
    <property type="match status" value="1"/>
</dbReference>
<dbReference type="Proteomes" id="UP000019132">
    <property type="component" value="Unassembled WGS sequence"/>
</dbReference>
<dbReference type="AlphaFoldDB" id="K3W858"/>
<dbReference type="HOGENOM" id="CLU_017021_1_0_1"/>
<evidence type="ECO:0000256" key="8">
    <source>
        <dbReference type="SAM" id="Phobius"/>
    </source>
</evidence>
<reference evidence="9" key="3">
    <citation type="submission" date="2015-02" db="UniProtKB">
        <authorList>
            <consortium name="EnsemblProtists"/>
        </authorList>
    </citation>
    <scope>IDENTIFICATION</scope>
    <source>
        <strain evidence="9">DAOM BR144</strain>
    </source>
</reference>
<protein>
    <recommendedName>
        <fullName evidence="11">EF-hand domain-containing protein</fullName>
    </recommendedName>
</protein>
<evidence type="ECO:0000256" key="1">
    <source>
        <dbReference type="ARBA" id="ARBA00004141"/>
    </source>
</evidence>
<dbReference type="EnsemblProtists" id="PYU1_T001149">
    <property type="protein sequence ID" value="PYU1_T001149"/>
    <property type="gene ID" value="PYU1_G001149"/>
</dbReference>
<evidence type="ECO:0000256" key="7">
    <source>
        <dbReference type="ARBA" id="ARBA00023265"/>
    </source>
</evidence>
<evidence type="ECO:0008006" key="11">
    <source>
        <dbReference type="Google" id="ProtNLM"/>
    </source>
</evidence>
<dbReference type="STRING" id="431595.K3W858"/>
<dbReference type="OMA" id="HAYDPRQ"/>
<feature type="transmembrane region" description="Helical" evidence="8">
    <location>
        <begin position="269"/>
        <end position="290"/>
    </location>
</feature>
<evidence type="ECO:0000256" key="6">
    <source>
        <dbReference type="ARBA" id="ARBA00023136"/>
    </source>
</evidence>
<dbReference type="VEuPathDB" id="FungiDB:PYU1_G001149"/>
<dbReference type="InParanoid" id="K3W858"/>
<dbReference type="GO" id="GO:0016020">
    <property type="term" value="C:membrane"/>
    <property type="evidence" value="ECO:0007669"/>
    <property type="project" value="UniProtKB-SubCell"/>
</dbReference>
<reference evidence="10" key="2">
    <citation type="submission" date="2010-04" db="EMBL/GenBank/DDBJ databases">
        <authorList>
            <person name="Buell R."/>
            <person name="Hamilton J."/>
            <person name="Hostetler J."/>
        </authorList>
    </citation>
    <scope>NUCLEOTIDE SEQUENCE [LARGE SCALE GENOMIC DNA]</scope>
    <source>
        <strain evidence="10">DAOM:BR144</strain>
    </source>
</reference>
<reference evidence="10" key="1">
    <citation type="journal article" date="2010" name="Genome Biol.">
        <title>Genome sequence of the necrotrophic plant pathogen Pythium ultimum reveals original pathogenicity mechanisms and effector repertoire.</title>
        <authorList>
            <person name="Levesque C.A."/>
            <person name="Brouwer H."/>
            <person name="Cano L."/>
            <person name="Hamilton J.P."/>
            <person name="Holt C."/>
            <person name="Huitema E."/>
            <person name="Raffaele S."/>
            <person name="Robideau G.P."/>
            <person name="Thines M."/>
            <person name="Win J."/>
            <person name="Zerillo M.M."/>
            <person name="Beakes G.W."/>
            <person name="Boore J.L."/>
            <person name="Busam D."/>
            <person name="Dumas B."/>
            <person name="Ferriera S."/>
            <person name="Fuerstenberg S.I."/>
            <person name="Gachon C.M."/>
            <person name="Gaulin E."/>
            <person name="Govers F."/>
            <person name="Grenville-Briggs L."/>
            <person name="Horner N."/>
            <person name="Hostetler J."/>
            <person name="Jiang R.H."/>
            <person name="Johnson J."/>
            <person name="Krajaejun T."/>
            <person name="Lin H."/>
            <person name="Meijer H.J."/>
            <person name="Moore B."/>
            <person name="Morris P."/>
            <person name="Phuntmart V."/>
            <person name="Puiu D."/>
            <person name="Shetty J."/>
            <person name="Stajich J.E."/>
            <person name="Tripathy S."/>
            <person name="Wawra S."/>
            <person name="van West P."/>
            <person name="Whitty B.R."/>
            <person name="Coutinho P.M."/>
            <person name="Henrissat B."/>
            <person name="Martin F."/>
            <person name="Thomas P.D."/>
            <person name="Tyler B.M."/>
            <person name="De Vries R.P."/>
            <person name="Kamoun S."/>
            <person name="Yandell M."/>
            <person name="Tisserat N."/>
            <person name="Buell C.R."/>
        </authorList>
    </citation>
    <scope>NUCLEOTIDE SEQUENCE</scope>
    <source>
        <strain evidence="10">DAOM:BR144</strain>
    </source>
</reference>
<keyword evidence="6 8" id="KW-0472">Membrane</keyword>
<proteinExistence type="inferred from homology"/>
<dbReference type="PANTHER" id="PTHR31942">
    <property type="entry name" value="MLO-LIKE PROTEIN 1"/>
    <property type="match status" value="1"/>
</dbReference>
<organism evidence="9 10">
    <name type="scientific">Globisporangium ultimum (strain ATCC 200006 / CBS 805.95 / DAOM BR144)</name>
    <name type="common">Pythium ultimum</name>
    <dbReference type="NCBI Taxonomy" id="431595"/>
    <lineage>
        <taxon>Eukaryota</taxon>
        <taxon>Sar</taxon>
        <taxon>Stramenopiles</taxon>
        <taxon>Oomycota</taxon>
        <taxon>Peronosporomycetes</taxon>
        <taxon>Pythiales</taxon>
        <taxon>Pythiaceae</taxon>
        <taxon>Globisporangium</taxon>
    </lineage>
</organism>
<evidence type="ECO:0000256" key="3">
    <source>
        <dbReference type="ARBA" id="ARBA00022692"/>
    </source>
</evidence>
<dbReference type="eggNOG" id="ENOG502S0T7">
    <property type="taxonomic scope" value="Eukaryota"/>
</dbReference>
<keyword evidence="5 8" id="KW-1133">Transmembrane helix</keyword>
<sequence length="667" mass="75723">MAGGGANGGHVSGSLFRVGDNVELWRVLAFLSLLVVCVIALEQLLHALKHKLAKYPKYLEMMNKVFGELMVLGLIGLLIKIVKEVGTVDMYSPTMIAFQAADLTIFVLAMALILQALCVFFLMRGKNVLVDKAELIGSEHLLEHMTAREGRNTPRALAASFLNRLPSFARNMADAGSSRTSKTKTKITSSDFPELCEIRILRHFFLRTYGLPELFPFSKYLRQAQDNKINHMIEVEMSTWIILLAIAWIMASVTMSIGKMFHFEERQALVYAFVVFSWLSVVLHLMVLAYMKWAIEKILSAAGEHFDRTNRLKCLKVVADQEEMALQEETVTGAIATMEAVRDTERKKKLKRRRMYLTKHDTGFQLVSTVYRYITRVLCKKKSASSDPTHSDAKDSERGGAAAKQSKTHVLYLRWFSRKAWHFVVMSLLMLNGFYVALYVQCILYEVIKETGKFGPVFVLLTPVPCLMNMIFFQSRILRSFVLVSCIFRVDDTALGDVIDHFTETVELRAEFVNSVTSYMESSGATIADLEAEFESKDTHKTGLLDVESVRLVLYKFGFKLSYFRFNSVVKLLFKLQGTLVLYDQVTILLKFGQKNDEIRHLFDDVTYLRSIDTSAYRNSNEYSVGSSVALLESSTQLLRPPMLRHASSKTARSLYALDYADKEVEI</sequence>
<evidence type="ECO:0000256" key="4">
    <source>
        <dbReference type="ARBA" id="ARBA00022821"/>
    </source>
</evidence>
<keyword evidence="7" id="KW-0568">Pathogenesis-related protein</keyword>
<keyword evidence="3 8" id="KW-0812">Transmembrane</keyword>
<feature type="transmembrane region" description="Helical" evidence="8">
    <location>
        <begin position="423"/>
        <end position="448"/>
    </location>
</feature>
<evidence type="ECO:0000313" key="10">
    <source>
        <dbReference type="Proteomes" id="UP000019132"/>
    </source>
</evidence>
<dbReference type="EMBL" id="GL376620">
    <property type="status" value="NOT_ANNOTATED_CDS"/>
    <property type="molecule type" value="Genomic_DNA"/>
</dbReference>
<evidence type="ECO:0000256" key="5">
    <source>
        <dbReference type="ARBA" id="ARBA00022989"/>
    </source>
</evidence>
<feature type="transmembrane region" description="Helical" evidence="8">
    <location>
        <begin position="454"/>
        <end position="473"/>
    </location>
</feature>
<feature type="transmembrane region" description="Helical" evidence="8">
    <location>
        <begin position="24"/>
        <end position="45"/>
    </location>
</feature>
<feature type="transmembrane region" description="Helical" evidence="8">
    <location>
        <begin position="103"/>
        <end position="123"/>
    </location>
</feature>